<evidence type="ECO:0000313" key="2">
    <source>
        <dbReference type="EMBL" id="MCR6546066.1"/>
    </source>
</evidence>
<dbReference type="SMART" id="SM00530">
    <property type="entry name" value="HTH_XRE"/>
    <property type="match status" value="1"/>
</dbReference>
<dbReference type="RefSeq" id="WP_089612091.1">
    <property type="nucleotide sequence ID" value="NZ_CP022121.1"/>
</dbReference>
<reference evidence="2 3" key="1">
    <citation type="submission" date="2022-08" db="EMBL/GenBank/DDBJ databases">
        <title>Proteogenomics of the novel Dehalobacterium formicoaceticum strain EZ94 highlights a key role of methyltransferases during anaerobic dichloromethane degradation.</title>
        <authorList>
            <person name="Wasmund K."/>
        </authorList>
    </citation>
    <scope>NUCLEOTIDE SEQUENCE [LARGE SCALE GENOMIC DNA]</scope>
    <source>
        <strain evidence="2 3">EZ94</strain>
    </source>
</reference>
<dbReference type="Pfam" id="PF13443">
    <property type="entry name" value="HTH_26"/>
    <property type="match status" value="1"/>
</dbReference>
<dbReference type="SUPFAM" id="SSF47413">
    <property type="entry name" value="lambda repressor-like DNA-binding domains"/>
    <property type="match status" value="1"/>
</dbReference>
<sequence length="151" mass="17190">MNIQQLIKEKGMSKYSLSKASGVPWSTLSDIFSGKTDLNRCSVKTLSKLSKVLEMPIEEIIELEIETKDDIDARKPRDKSYLETNLSGTLDGALRAYIQGEKEGVLHLDCLWNELYGSINADLWAGYITEEQANYLRKEYLYGETQEDLDD</sequence>
<comment type="caution">
    <text evidence="2">The sequence shown here is derived from an EMBL/GenBank/DDBJ whole genome shotgun (WGS) entry which is preliminary data.</text>
</comment>
<proteinExistence type="predicted"/>
<dbReference type="InterPro" id="IPR001387">
    <property type="entry name" value="Cro/C1-type_HTH"/>
</dbReference>
<name>A0ABT1Y5B7_9FIRM</name>
<feature type="domain" description="HTH cro/C1-type" evidence="1">
    <location>
        <begin position="3"/>
        <end position="60"/>
    </location>
</feature>
<dbReference type="InterPro" id="IPR010982">
    <property type="entry name" value="Lambda_DNA-bd_dom_sf"/>
</dbReference>
<dbReference type="CDD" id="cd00093">
    <property type="entry name" value="HTH_XRE"/>
    <property type="match status" value="1"/>
</dbReference>
<gene>
    <name evidence="2" type="ORF">NVS47_11170</name>
</gene>
<protein>
    <submittedName>
        <fullName evidence="2">Helix-turn-helix domain-containing protein</fullName>
    </submittedName>
</protein>
<dbReference type="Proteomes" id="UP001524944">
    <property type="component" value="Unassembled WGS sequence"/>
</dbReference>
<dbReference type="EMBL" id="JANPWE010000005">
    <property type="protein sequence ID" value="MCR6546066.1"/>
    <property type="molecule type" value="Genomic_DNA"/>
</dbReference>
<accession>A0ABT1Y5B7</accession>
<dbReference type="PROSITE" id="PS50943">
    <property type="entry name" value="HTH_CROC1"/>
    <property type="match status" value="1"/>
</dbReference>
<dbReference type="Gene3D" id="1.10.260.40">
    <property type="entry name" value="lambda repressor-like DNA-binding domains"/>
    <property type="match status" value="1"/>
</dbReference>
<evidence type="ECO:0000313" key="3">
    <source>
        <dbReference type="Proteomes" id="UP001524944"/>
    </source>
</evidence>
<evidence type="ECO:0000259" key="1">
    <source>
        <dbReference type="PROSITE" id="PS50943"/>
    </source>
</evidence>
<organism evidence="2 3">
    <name type="scientific">Dehalobacterium formicoaceticum</name>
    <dbReference type="NCBI Taxonomy" id="51515"/>
    <lineage>
        <taxon>Bacteria</taxon>
        <taxon>Bacillati</taxon>
        <taxon>Bacillota</taxon>
        <taxon>Clostridia</taxon>
        <taxon>Eubacteriales</taxon>
        <taxon>Peptococcaceae</taxon>
        <taxon>Dehalobacterium</taxon>
    </lineage>
</organism>
<keyword evidence="3" id="KW-1185">Reference proteome</keyword>